<evidence type="ECO:0000256" key="1">
    <source>
        <dbReference type="ARBA" id="ARBA00023015"/>
    </source>
</evidence>
<evidence type="ECO:0000256" key="4">
    <source>
        <dbReference type="PROSITE-ProRule" id="PRU00335"/>
    </source>
</evidence>
<evidence type="ECO:0000259" key="5">
    <source>
        <dbReference type="PROSITE" id="PS50977"/>
    </source>
</evidence>
<evidence type="ECO:0000256" key="3">
    <source>
        <dbReference type="ARBA" id="ARBA00023163"/>
    </source>
</evidence>
<feature type="DNA-binding region" description="H-T-H motif" evidence="4">
    <location>
        <begin position="39"/>
        <end position="58"/>
    </location>
</feature>
<accession>A0A126UXR5</accession>
<keyword evidence="7" id="KW-1185">Reference proteome</keyword>
<dbReference type="SUPFAM" id="SSF46689">
    <property type="entry name" value="Homeodomain-like"/>
    <property type="match status" value="1"/>
</dbReference>
<dbReference type="InterPro" id="IPR036271">
    <property type="entry name" value="Tet_transcr_reg_TetR-rel_C_sf"/>
</dbReference>
<dbReference type="SUPFAM" id="SSF48498">
    <property type="entry name" value="Tetracyclin repressor-like, C-terminal domain"/>
    <property type="match status" value="1"/>
</dbReference>
<dbReference type="OrthoDB" id="8478851at2"/>
<dbReference type="Proteomes" id="UP000070371">
    <property type="component" value="Chromosome"/>
</dbReference>
<gene>
    <name evidence="6" type="ORF">RC74_03665</name>
</gene>
<dbReference type="Gene3D" id="1.10.357.10">
    <property type="entry name" value="Tetracycline Repressor, domain 2"/>
    <property type="match status" value="1"/>
</dbReference>
<dbReference type="PANTHER" id="PTHR30055">
    <property type="entry name" value="HTH-TYPE TRANSCRIPTIONAL REGULATOR RUTR"/>
    <property type="match status" value="1"/>
</dbReference>
<proteinExistence type="predicted"/>
<dbReference type="KEGG" id="hat:RC74_03665"/>
<evidence type="ECO:0000313" key="6">
    <source>
        <dbReference type="EMBL" id="AML50485.1"/>
    </source>
</evidence>
<dbReference type="InterPro" id="IPR050109">
    <property type="entry name" value="HTH-type_TetR-like_transc_reg"/>
</dbReference>
<dbReference type="PROSITE" id="PS01081">
    <property type="entry name" value="HTH_TETR_1"/>
    <property type="match status" value="1"/>
</dbReference>
<evidence type="ECO:0000256" key="2">
    <source>
        <dbReference type="ARBA" id="ARBA00023125"/>
    </source>
</evidence>
<keyword evidence="2 4" id="KW-0238">DNA-binding</keyword>
<keyword evidence="1" id="KW-0805">Transcription regulation</keyword>
<sequence>MSPSEKPEPKFRRRANARPDEVLDAALALFIDQGFARTSVDQVAQRAGISKGAVYLYFPSKEAILAGLVNRTIAPLTDALFDNISRHQGDPRPAIEQFLRMMGKVLTDKRNRAVPLIVIHEAPAAPEIATLFRTAVLDRAIPALSTLLAQGVEGGHIRPIDPELTARTVIGPILAHIIFYEIFGIEPEGGFHLDHLIENHLLILNAGLEPQKG</sequence>
<dbReference type="Pfam" id="PF16859">
    <property type="entry name" value="TetR_C_11"/>
    <property type="match status" value="1"/>
</dbReference>
<dbReference type="EMBL" id="CP014327">
    <property type="protein sequence ID" value="AML50485.1"/>
    <property type="molecule type" value="Genomic_DNA"/>
</dbReference>
<dbReference type="GO" id="GO:0000976">
    <property type="term" value="F:transcription cis-regulatory region binding"/>
    <property type="evidence" value="ECO:0007669"/>
    <property type="project" value="TreeGrafter"/>
</dbReference>
<dbReference type="Pfam" id="PF00440">
    <property type="entry name" value="TetR_N"/>
    <property type="match status" value="1"/>
</dbReference>
<keyword evidence="3" id="KW-0804">Transcription</keyword>
<dbReference type="PRINTS" id="PR00455">
    <property type="entry name" value="HTHTETR"/>
</dbReference>
<protein>
    <submittedName>
        <fullName evidence="6">TetR family transcriptional regulator</fullName>
    </submittedName>
</protein>
<dbReference type="PROSITE" id="PS50977">
    <property type="entry name" value="HTH_TETR_2"/>
    <property type="match status" value="1"/>
</dbReference>
<name>A0A126UXR5_9RHOB</name>
<organism evidence="6 7">
    <name type="scientific">Falsihalocynthiibacter arcticus</name>
    <dbReference type="NCBI Taxonomy" id="1579316"/>
    <lineage>
        <taxon>Bacteria</taxon>
        <taxon>Pseudomonadati</taxon>
        <taxon>Pseudomonadota</taxon>
        <taxon>Alphaproteobacteria</taxon>
        <taxon>Rhodobacterales</taxon>
        <taxon>Roseobacteraceae</taxon>
        <taxon>Falsihalocynthiibacter</taxon>
    </lineage>
</organism>
<dbReference type="InterPro" id="IPR001647">
    <property type="entry name" value="HTH_TetR"/>
</dbReference>
<feature type="domain" description="HTH tetR-type" evidence="5">
    <location>
        <begin position="16"/>
        <end position="76"/>
    </location>
</feature>
<dbReference type="InterPro" id="IPR011075">
    <property type="entry name" value="TetR_C"/>
</dbReference>
<dbReference type="InterPro" id="IPR023772">
    <property type="entry name" value="DNA-bd_HTH_TetR-type_CS"/>
</dbReference>
<dbReference type="STRING" id="1579316.RC74_03665"/>
<evidence type="ECO:0000313" key="7">
    <source>
        <dbReference type="Proteomes" id="UP000070371"/>
    </source>
</evidence>
<dbReference type="FunFam" id="1.10.10.60:FF:000141">
    <property type="entry name" value="TetR family transcriptional regulator"/>
    <property type="match status" value="1"/>
</dbReference>
<dbReference type="AlphaFoldDB" id="A0A126UXR5"/>
<dbReference type="PANTHER" id="PTHR30055:SF223">
    <property type="entry name" value="HTH-TYPE TRANSCRIPTIONAL REGULATOR UIDR"/>
    <property type="match status" value="1"/>
</dbReference>
<dbReference type="InterPro" id="IPR009057">
    <property type="entry name" value="Homeodomain-like_sf"/>
</dbReference>
<reference evidence="6 7" key="1">
    <citation type="submission" date="2016-02" db="EMBL/GenBank/DDBJ databases">
        <title>Complete genome sequence of Halocynthiibacter arcticus PAMC 20958t from arctic marine sediment.</title>
        <authorList>
            <person name="Lee Y.M."/>
            <person name="Baek K."/>
            <person name="Lee H.K."/>
            <person name="Shin S.C."/>
        </authorList>
    </citation>
    <scope>NUCLEOTIDE SEQUENCE [LARGE SCALE GENOMIC DNA]</scope>
    <source>
        <strain evidence="6">PAMC 20958</strain>
    </source>
</reference>
<dbReference type="GO" id="GO:0003700">
    <property type="term" value="F:DNA-binding transcription factor activity"/>
    <property type="evidence" value="ECO:0007669"/>
    <property type="project" value="TreeGrafter"/>
</dbReference>